<evidence type="ECO:0000256" key="8">
    <source>
        <dbReference type="ARBA" id="ARBA00022989"/>
    </source>
</evidence>
<dbReference type="PROSITE" id="PS52015">
    <property type="entry name" value="TONB_CTD"/>
    <property type="match status" value="1"/>
</dbReference>
<evidence type="ECO:0000313" key="13">
    <source>
        <dbReference type="Proteomes" id="UP000306147"/>
    </source>
</evidence>
<evidence type="ECO:0000256" key="6">
    <source>
        <dbReference type="ARBA" id="ARBA00022692"/>
    </source>
</evidence>
<protein>
    <submittedName>
        <fullName evidence="12">Energy transducer TonB</fullName>
    </submittedName>
</protein>
<dbReference type="InterPro" id="IPR037682">
    <property type="entry name" value="TonB_C"/>
</dbReference>
<gene>
    <name evidence="12" type="ORF">E5A73_20020</name>
</gene>
<feature type="domain" description="TonB C-terminal" evidence="11">
    <location>
        <begin position="174"/>
        <end position="267"/>
    </location>
</feature>
<dbReference type="Gene3D" id="3.30.1150.10">
    <property type="match status" value="1"/>
</dbReference>
<comment type="similarity">
    <text evidence="2">Belongs to the TonB family.</text>
</comment>
<accession>A0A4V3QY58</accession>
<dbReference type="GO" id="GO:0098797">
    <property type="term" value="C:plasma membrane protein complex"/>
    <property type="evidence" value="ECO:0007669"/>
    <property type="project" value="TreeGrafter"/>
</dbReference>
<evidence type="ECO:0000256" key="7">
    <source>
        <dbReference type="ARBA" id="ARBA00022927"/>
    </source>
</evidence>
<reference evidence="12 13" key="1">
    <citation type="submission" date="2019-04" db="EMBL/GenBank/DDBJ databases">
        <title>Sphingomonas psychrotolerans sp. nov., isolated from soil in the Tianshan Mountains, Xinjiang, China.</title>
        <authorList>
            <person name="Luo Y."/>
            <person name="Sheng H."/>
        </authorList>
    </citation>
    <scope>NUCLEOTIDE SEQUENCE [LARGE SCALE GENOMIC DNA]</scope>
    <source>
        <strain evidence="12 13">ZFGT-11</strain>
    </source>
</reference>
<name>A0A4V3QY58_9SPHN</name>
<evidence type="ECO:0000256" key="5">
    <source>
        <dbReference type="ARBA" id="ARBA00022519"/>
    </source>
</evidence>
<dbReference type="SUPFAM" id="SSF74653">
    <property type="entry name" value="TolA/TonB C-terminal domain"/>
    <property type="match status" value="1"/>
</dbReference>
<dbReference type="NCBIfam" id="TIGR01352">
    <property type="entry name" value="tonB_Cterm"/>
    <property type="match status" value="1"/>
</dbReference>
<comment type="subcellular location">
    <subcellularLocation>
        <location evidence="1">Cell inner membrane</location>
        <topology evidence="1">Single-pass membrane protein</topology>
        <orientation evidence="1">Periplasmic side</orientation>
    </subcellularLocation>
</comment>
<proteinExistence type="inferred from homology"/>
<dbReference type="InterPro" id="IPR051045">
    <property type="entry name" value="TonB-dependent_transducer"/>
</dbReference>
<keyword evidence="13" id="KW-1185">Reference proteome</keyword>
<evidence type="ECO:0000256" key="3">
    <source>
        <dbReference type="ARBA" id="ARBA00022448"/>
    </source>
</evidence>
<comment type="caution">
    <text evidence="12">The sequence shown here is derived from an EMBL/GenBank/DDBJ whole genome shotgun (WGS) entry which is preliminary data.</text>
</comment>
<dbReference type="OrthoDB" id="8481221at2"/>
<feature type="transmembrane region" description="Helical" evidence="10">
    <location>
        <begin position="52"/>
        <end position="72"/>
    </location>
</feature>
<evidence type="ECO:0000259" key="11">
    <source>
        <dbReference type="PROSITE" id="PS52015"/>
    </source>
</evidence>
<sequence>MSLDVALPDQVASFADATASGHAEAAAQPPAPYVLPFPSAGYAQRSTLRTRLFAFAITVALHGAALIGIMLYRSPGVFVAPPPEPLVVTLLPLARPPAEVKKHHEKAKIVPTPPRPALVTPIVRPIVPNMVSPIVATPDETPPASVSPPALQATPAAPAISAPFSDSAGNAQDSWEGRVLARLERFKRFPPAALSRRDQGVATIRFRLDRQGHVSTSSIARSSGSRILDAEALATLARADPLPAIPPNRPDQIELLVPIEFFLLAGR</sequence>
<evidence type="ECO:0000313" key="12">
    <source>
        <dbReference type="EMBL" id="TGX49132.1"/>
    </source>
</evidence>
<evidence type="ECO:0000256" key="1">
    <source>
        <dbReference type="ARBA" id="ARBA00004383"/>
    </source>
</evidence>
<keyword evidence="3" id="KW-0813">Transport</keyword>
<dbReference type="EMBL" id="SRXT01000009">
    <property type="protein sequence ID" value="TGX49132.1"/>
    <property type="molecule type" value="Genomic_DNA"/>
</dbReference>
<keyword evidence="8 10" id="KW-1133">Transmembrane helix</keyword>
<evidence type="ECO:0000256" key="2">
    <source>
        <dbReference type="ARBA" id="ARBA00006555"/>
    </source>
</evidence>
<evidence type="ECO:0000256" key="10">
    <source>
        <dbReference type="SAM" id="Phobius"/>
    </source>
</evidence>
<dbReference type="AlphaFoldDB" id="A0A4V3QY58"/>
<dbReference type="GO" id="GO:0055085">
    <property type="term" value="P:transmembrane transport"/>
    <property type="evidence" value="ECO:0007669"/>
    <property type="project" value="InterPro"/>
</dbReference>
<keyword evidence="6 10" id="KW-0812">Transmembrane</keyword>
<dbReference type="InterPro" id="IPR006260">
    <property type="entry name" value="TonB/TolA_C"/>
</dbReference>
<evidence type="ECO:0000256" key="9">
    <source>
        <dbReference type="ARBA" id="ARBA00023136"/>
    </source>
</evidence>
<keyword evidence="9 10" id="KW-0472">Membrane</keyword>
<organism evidence="12 13">
    <name type="scientific">Sphingomonas gei</name>
    <dbReference type="NCBI Taxonomy" id="1395960"/>
    <lineage>
        <taxon>Bacteria</taxon>
        <taxon>Pseudomonadati</taxon>
        <taxon>Pseudomonadota</taxon>
        <taxon>Alphaproteobacteria</taxon>
        <taxon>Sphingomonadales</taxon>
        <taxon>Sphingomonadaceae</taxon>
        <taxon>Sphingomonas</taxon>
    </lineage>
</organism>
<keyword evidence="5" id="KW-0997">Cell inner membrane</keyword>
<dbReference type="PANTHER" id="PTHR33446">
    <property type="entry name" value="PROTEIN TONB-RELATED"/>
    <property type="match status" value="1"/>
</dbReference>
<dbReference type="Proteomes" id="UP000306147">
    <property type="component" value="Unassembled WGS sequence"/>
</dbReference>
<keyword evidence="7" id="KW-0653">Protein transport</keyword>
<dbReference type="PANTHER" id="PTHR33446:SF2">
    <property type="entry name" value="PROTEIN TONB"/>
    <property type="match status" value="1"/>
</dbReference>
<dbReference type="GO" id="GO:0015031">
    <property type="term" value="P:protein transport"/>
    <property type="evidence" value="ECO:0007669"/>
    <property type="project" value="UniProtKB-KW"/>
</dbReference>
<dbReference type="GO" id="GO:0031992">
    <property type="term" value="F:energy transducer activity"/>
    <property type="evidence" value="ECO:0007669"/>
    <property type="project" value="TreeGrafter"/>
</dbReference>
<keyword evidence="4" id="KW-1003">Cell membrane</keyword>
<evidence type="ECO:0000256" key="4">
    <source>
        <dbReference type="ARBA" id="ARBA00022475"/>
    </source>
</evidence>
<dbReference type="Pfam" id="PF03544">
    <property type="entry name" value="TonB_C"/>
    <property type="match status" value="1"/>
</dbReference>